<reference evidence="1 2" key="1">
    <citation type="submission" date="2020-04" db="EMBL/GenBank/DDBJ databases">
        <title>Draft genome of Pyxidicoccus fallax type strain.</title>
        <authorList>
            <person name="Whitworth D.E."/>
        </authorList>
    </citation>
    <scope>NUCLEOTIDE SEQUENCE [LARGE SCALE GENOMIC DNA]</scope>
    <source>
        <strain evidence="1 2">DSM 14698</strain>
    </source>
</reference>
<accession>A0A848LTX2</accession>
<dbReference type="EMBL" id="JABBJJ010000293">
    <property type="protein sequence ID" value="NMO21080.1"/>
    <property type="molecule type" value="Genomic_DNA"/>
</dbReference>
<comment type="caution">
    <text evidence="1">The sequence shown here is derived from an EMBL/GenBank/DDBJ whole genome shotgun (WGS) entry which is preliminary data.</text>
</comment>
<name>A0A848LTX2_9BACT</name>
<feature type="non-terminal residue" evidence="1">
    <location>
        <position position="67"/>
    </location>
</feature>
<dbReference type="AlphaFoldDB" id="A0A848LTX2"/>
<protein>
    <submittedName>
        <fullName evidence="1">Uncharacterized protein</fullName>
    </submittedName>
</protein>
<dbReference type="RefSeq" id="WP_169350278.1">
    <property type="nucleotide sequence ID" value="NZ_JABBJJ010000293.1"/>
</dbReference>
<gene>
    <name evidence="1" type="ORF">HG543_40460</name>
</gene>
<evidence type="ECO:0000313" key="2">
    <source>
        <dbReference type="Proteomes" id="UP000518300"/>
    </source>
</evidence>
<sequence length="67" mass="7460">MSPSASWRTCWAQPALLVWRRKQLPTEILPALACASARTCPSPRTDRFAADSRSVISDRSFEDPIPS</sequence>
<dbReference type="Proteomes" id="UP000518300">
    <property type="component" value="Unassembled WGS sequence"/>
</dbReference>
<organism evidence="1 2">
    <name type="scientific">Pyxidicoccus fallax</name>
    <dbReference type="NCBI Taxonomy" id="394095"/>
    <lineage>
        <taxon>Bacteria</taxon>
        <taxon>Pseudomonadati</taxon>
        <taxon>Myxococcota</taxon>
        <taxon>Myxococcia</taxon>
        <taxon>Myxococcales</taxon>
        <taxon>Cystobacterineae</taxon>
        <taxon>Myxococcaceae</taxon>
        <taxon>Pyxidicoccus</taxon>
    </lineage>
</organism>
<evidence type="ECO:0000313" key="1">
    <source>
        <dbReference type="EMBL" id="NMO21080.1"/>
    </source>
</evidence>
<keyword evidence="2" id="KW-1185">Reference proteome</keyword>
<proteinExistence type="predicted"/>